<proteinExistence type="predicted"/>
<protein>
    <submittedName>
        <fullName evidence="2">Uncharacterized protein</fullName>
    </submittedName>
</protein>
<dbReference type="KEGG" id="fgg:FSB75_02505"/>
<dbReference type="RefSeq" id="WP_146782264.1">
    <property type="nucleotide sequence ID" value="NZ_BAABIO010000006.1"/>
</dbReference>
<dbReference type="EMBL" id="CP042433">
    <property type="protein sequence ID" value="QEC54818.1"/>
    <property type="molecule type" value="Genomic_DNA"/>
</dbReference>
<reference evidence="2 3" key="1">
    <citation type="journal article" date="2015" name="Int. J. Syst. Evol. Microbiol.">
        <title>Flavisolibacter ginsenosidimutans sp. nov., with ginsenoside-converting activity isolated from soil used for cultivating ginseng.</title>
        <authorList>
            <person name="Zhao Y."/>
            <person name="Liu Q."/>
            <person name="Kang M.S."/>
            <person name="Jin F."/>
            <person name="Yu H."/>
            <person name="Im W.T."/>
        </authorList>
    </citation>
    <scope>NUCLEOTIDE SEQUENCE [LARGE SCALE GENOMIC DNA]</scope>
    <source>
        <strain evidence="2 3">Gsoil 636</strain>
    </source>
</reference>
<feature type="transmembrane region" description="Helical" evidence="1">
    <location>
        <begin position="43"/>
        <end position="65"/>
    </location>
</feature>
<accession>A0A5B8UE76</accession>
<evidence type="ECO:0000256" key="1">
    <source>
        <dbReference type="SAM" id="Phobius"/>
    </source>
</evidence>
<keyword evidence="1" id="KW-1133">Transmembrane helix</keyword>
<keyword evidence="1" id="KW-0472">Membrane</keyword>
<sequence>MKFLLAILLTAALAFLAGLYSPWWSIAVIAFLVALLVKQPYGVAFVSGFAGIFLCWGLLAFWIDIKNNHNLSHKIAQIIPLGGSPVLLILVTALVGALVGGFAAASGSSLRQR</sequence>
<organism evidence="2 3">
    <name type="scientific">Flavisolibacter ginsenosidimutans</name>
    <dbReference type="NCBI Taxonomy" id="661481"/>
    <lineage>
        <taxon>Bacteria</taxon>
        <taxon>Pseudomonadati</taxon>
        <taxon>Bacteroidota</taxon>
        <taxon>Chitinophagia</taxon>
        <taxon>Chitinophagales</taxon>
        <taxon>Chitinophagaceae</taxon>
        <taxon>Flavisolibacter</taxon>
    </lineage>
</organism>
<dbReference type="Proteomes" id="UP000321204">
    <property type="component" value="Chromosome"/>
</dbReference>
<gene>
    <name evidence="2" type="ORF">FSB75_02505</name>
</gene>
<evidence type="ECO:0000313" key="2">
    <source>
        <dbReference type="EMBL" id="QEC54818.1"/>
    </source>
</evidence>
<evidence type="ECO:0000313" key="3">
    <source>
        <dbReference type="Proteomes" id="UP000321204"/>
    </source>
</evidence>
<keyword evidence="1" id="KW-0812">Transmembrane</keyword>
<feature type="transmembrane region" description="Helical" evidence="1">
    <location>
        <begin position="86"/>
        <end position="105"/>
    </location>
</feature>
<dbReference type="OrthoDB" id="965650at2"/>
<keyword evidence="3" id="KW-1185">Reference proteome</keyword>
<name>A0A5B8UE76_9BACT</name>
<dbReference type="AlphaFoldDB" id="A0A5B8UE76"/>